<dbReference type="eggNOG" id="ENOG50337CR">
    <property type="taxonomic scope" value="Bacteria"/>
</dbReference>
<sequence length="202" mass="23686">MKKLLLILPALLLLASCATVNINSHQLTNSPKKYDSLLVVMTTAEDLFYEWNEENYQYVFFGKFNDLDNDAIRKSMSNSLRRQFHPNKLLFVNDFFPIHKPIPFEEFNSTLQKLNFDAILLVHTRAQWLQEDISDGDMIYRPNTDKHVFLIDGQSFDTVWMGKVRGYGSPLNDFQDLYNRFSKNLAMDLHQKGFIEKAFPMF</sequence>
<dbReference type="RefSeq" id="WP_009036123.1">
    <property type="nucleotide sequence ID" value="NZ_ALWO02000036.1"/>
</dbReference>
<dbReference type="PROSITE" id="PS51257">
    <property type="entry name" value="PROKAR_LIPOPROTEIN"/>
    <property type="match status" value="1"/>
</dbReference>
<gene>
    <name evidence="2" type="ORF">A33Q_2733</name>
</gene>
<keyword evidence="1" id="KW-0732">Signal</keyword>
<proteinExistence type="predicted"/>
<dbReference type="EMBL" id="ALWO02000036">
    <property type="protein sequence ID" value="EOZ96140.1"/>
    <property type="molecule type" value="Genomic_DNA"/>
</dbReference>
<organism evidence="2 3">
    <name type="scientific">Indibacter alkaliphilus (strain CCUG 57479 / KCTC 22604 / LW1)</name>
    <dbReference type="NCBI Taxonomy" id="1189612"/>
    <lineage>
        <taxon>Bacteria</taxon>
        <taxon>Pseudomonadati</taxon>
        <taxon>Bacteroidota</taxon>
        <taxon>Cytophagia</taxon>
        <taxon>Cytophagales</taxon>
        <taxon>Cyclobacteriaceae</taxon>
    </lineage>
</organism>
<evidence type="ECO:0008006" key="4">
    <source>
        <dbReference type="Google" id="ProtNLM"/>
    </source>
</evidence>
<dbReference type="Proteomes" id="UP000006073">
    <property type="component" value="Unassembled WGS sequence"/>
</dbReference>
<name>S2DGD0_INDAL</name>
<evidence type="ECO:0000256" key="1">
    <source>
        <dbReference type="SAM" id="SignalP"/>
    </source>
</evidence>
<accession>S2DGD0</accession>
<protein>
    <recommendedName>
        <fullName evidence="4">Lipoprotein</fullName>
    </recommendedName>
</protein>
<evidence type="ECO:0000313" key="3">
    <source>
        <dbReference type="Proteomes" id="UP000006073"/>
    </source>
</evidence>
<reference evidence="2 3" key="1">
    <citation type="journal article" date="2013" name="Genome Announc.">
        <title>Draft Genome Sequence of Indibacter alkaliphilus Strain LW1T, Isolated from Lonar Lake, a Haloalkaline Lake in the Buldana District of Maharashtra, India.</title>
        <authorList>
            <person name="Singh A."/>
            <person name="Kumar Jangir P."/>
            <person name="Sharma R."/>
            <person name="Singh A."/>
            <person name="Kumar Pinnaka A."/>
            <person name="Shivaji S."/>
        </authorList>
    </citation>
    <scope>NUCLEOTIDE SEQUENCE [LARGE SCALE GENOMIC DNA]</scope>
    <source>
        <strain evidence="3">CCUG 57479 / KCTC 22604 / LW1</strain>
    </source>
</reference>
<comment type="caution">
    <text evidence="2">The sequence shown here is derived from an EMBL/GenBank/DDBJ whole genome shotgun (WGS) entry which is preliminary data.</text>
</comment>
<feature type="chain" id="PRO_5004496028" description="Lipoprotein" evidence="1">
    <location>
        <begin position="21"/>
        <end position="202"/>
    </location>
</feature>
<keyword evidence="3" id="KW-1185">Reference proteome</keyword>
<dbReference type="OrthoDB" id="838514at2"/>
<feature type="signal peptide" evidence="1">
    <location>
        <begin position="1"/>
        <end position="20"/>
    </location>
</feature>
<dbReference type="AlphaFoldDB" id="S2DGD0"/>
<evidence type="ECO:0000313" key="2">
    <source>
        <dbReference type="EMBL" id="EOZ96140.1"/>
    </source>
</evidence>